<feature type="transmembrane region" description="Helical" evidence="2">
    <location>
        <begin position="141"/>
        <end position="164"/>
    </location>
</feature>
<name>A0ABU6K5S0_9RHOO</name>
<evidence type="ECO:0000256" key="2">
    <source>
        <dbReference type="RuleBase" id="RU004429"/>
    </source>
</evidence>
<dbReference type="InterPro" id="IPR042106">
    <property type="entry name" value="Nuo/plastoQ_OxRdtase_6_NuoJ"/>
</dbReference>
<feature type="transmembrane region" description="Helical" evidence="2">
    <location>
        <begin position="89"/>
        <end position="110"/>
    </location>
</feature>
<evidence type="ECO:0000313" key="4">
    <source>
        <dbReference type="Proteomes" id="UP001331561"/>
    </source>
</evidence>
<proteinExistence type="inferred from homology"/>
<keyword evidence="2" id="KW-0874">Quinone</keyword>
<evidence type="ECO:0000256" key="1">
    <source>
        <dbReference type="ARBA" id="ARBA00005698"/>
    </source>
</evidence>
<dbReference type="Gene3D" id="1.20.120.1200">
    <property type="entry name" value="NADH-ubiquinone/plastoquinone oxidoreductase chain 6, subunit NuoJ"/>
    <property type="match status" value="1"/>
</dbReference>
<dbReference type="Proteomes" id="UP001331561">
    <property type="component" value="Unassembled WGS sequence"/>
</dbReference>
<keyword evidence="3" id="KW-0560">Oxidoreductase</keyword>
<keyword evidence="2" id="KW-0472">Membrane</keyword>
<comment type="similarity">
    <text evidence="1 2">Belongs to the complex I subunit 6 family.</text>
</comment>
<keyword evidence="2" id="KW-1133">Transmembrane helix</keyword>
<keyword evidence="4" id="KW-1185">Reference proteome</keyword>
<dbReference type="EC" id="7.1.1.-" evidence="2"/>
<feature type="transmembrane region" description="Helical" evidence="2">
    <location>
        <begin position="31"/>
        <end position="49"/>
    </location>
</feature>
<dbReference type="GO" id="GO:0050136">
    <property type="term" value="F:NADH dehydrogenase (quinone) (non-electrogenic) activity"/>
    <property type="evidence" value="ECO:0007669"/>
    <property type="project" value="UniProtKB-EC"/>
</dbReference>
<protein>
    <recommendedName>
        <fullName evidence="2">NADH-quinone oxidoreductase subunit J</fullName>
        <ecNumber evidence="2">7.1.1.-</ecNumber>
    </recommendedName>
</protein>
<keyword evidence="2" id="KW-1003">Cell membrane</keyword>
<accession>A0ABU6K5S0</accession>
<comment type="function">
    <text evidence="2">NDH-1 shuttles electrons from NADH, via FMN and iron-sulfur (Fe-S) centers, to quinones in the respiratory chain. Couples the redox reaction to proton translocation (for every two electrons transferred, four hydrogen ions are translocated across the cytoplasmic membrane), and thus conserves the redox energy in a proton gradient.</text>
</comment>
<dbReference type="PANTHER" id="PTHR33269">
    <property type="entry name" value="NADH-UBIQUINONE OXIDOREDUCTASE CHAIN 6"/>
    <property type="match status" value="1"/>
</dbReference>
<dbReference type="Pfam" id="PF00499">
    <property type="entry name" value="Oxidored_q3"/>
    <property type="match status" value="1"/>
</dbReference>
<dbReference type="InterPro" id="IPR001457">
    <property type="entry name" value="NADH_UbQ/plastoQ_OxRdtase_su6"/>
</dbReference>
<sequence length="198" mass="21841">MEISTIFFYVLATVLVASGLLVITSRNAIHSALFLVLAFFTSGAIWMMLHAEFLAIAIVLIYVGAVMVLFLFVVMMLDINIDKMREGFWRYLPVGLIVALVMVGEMAMVLNGSYFHLEPAPGPTAAQSNTQDLAREMFTNYAYPFEIASLILLVAMIAAVALTFRRRQGLKNVDPAQQIAVKAADRMRIVSMPSAGEE</sequence>
<comment type="subcellular location">
    <subcellularLocation>
        <location evidence="2">Cell membrane</location>
        <topology evidence="2">Multi-pass membrane protein</topology>
    </subcellularLocation>
</comment>
<dbReference type="RefSeq" id="WP_327599924.1">
    <property type="nucleotide sequence ID" value="NZ_JAYXHS010000002.1"/>
</dbReference>
<dbReference type="NCBIfam" id="NF005164">
    <property type="entry name" value="PRK06638.1-4"/>
    <property type="match status" value="1"/>
</dbReference>
<comment type="catalytic activity">
    <reaction evidence="2">
        <text>a quinone + NADH + 5 H(+)(in) = a quinol + NAD(+) + 4 H(+)(out)</text>
        <dbReference type="Rhea" id="RHEA:57888"/>
        <dbReference type="ChEBI" id="CHEBI:15378"/>
        <dbReference type="ChEBI" id="CHEBI:24646"/>
        <dbReference type="ChEBI" id="CHEBI:57540"/>
        <dbReference type="ChEBI" id="CHEBI:57945"/>
        <dbReference type="ChEBI" id="CHEBI:132124"/>
    </reaction>
</comment>
<dbReference type="PANTHER" id="PTHR33269:SF17">
    <property type="entry name" value="NADH-UBIQUINONE OXIDOREDUCTASE CHAIN 6"/>
    <property type="match status" value="1"/>
</dbReference>
<feature type="transmembrane region" description="Helical" evidence="2">
    <location>
        <begin position="55"/>
        <end position="77"/>
    </location>
</feature>
<keyword evidence="2" id="KW-0812">Transmembrane</keyword>
<feature type="transmembrane region" description="Helical" evidence="2">
    <location>
        <begin position="6"/>
        <end position="24"/>
    </location>
</feature>
<evidence type="ECO:0000313" key="3">
    <source>
        <dbReference type="EMBL" id="MEC5386974.1"/>
    </source>
</evidence>
<comment type="caution">
    <text evidence="3">The sequence shown here is derived from an EMBL/GenBank/DDBJ whole genome shotgun (WGS) entry which is preliminary data.</text>
</comment>
<reference evidence="3 4" key="1">
    <citation type="submission" date="2024-01" db="EMBL/GenBank/DDBJ databases">
        <title>Uliginosibacterium soil sp. nov.</title>
        <authorList>
            <person name="Lv Y."/>
        </authorList>
    </citation>
    <scope>NUCLEOTIDE SEQUENCE [LARGE SCALE GENOMIC DNA]</scope>
    <source>
        <strain evidence="3 4">H3</strain>
    </source>
</reference>
<dbReference type="EMBL" id="JAYXHS010000002">
    <property type="protein sequence ID" value="MEC5386974.1"/>
    <property type="molecule type" value="Genomic_DNA"/>
</dbReference>
<organism evidence="3 4">
    <name type="scientific">Uliginosibacterium silvisoli</name>
    <dbReference type="NCBI Taxonomy" id="3114758"/>
    <lineage>
        <taxon>Bacteria</taxon>
        <taxon>Pseudomonadati</taxon>
        <taxon>Pseudomonadota</taxon>
        <taxon>Betaproteobacteria</taxon>
        <taxon>Rhodocyclales</taxon>
        <taxon>Zoogloeaceae</taxon>
        <taxon>Uliginosibacterium</taxon>
    </lineage>
</organism>
<keyword evidence="2" id="KW-0520">NAD</keyword>
<gene>
    <name evidence="3" type="ORF">VVD49_14675</name>
</gene>